<dbReference type="Gene3D" id="3.40.50.720">
    <property type="entry name" value="NAD(P)-binding Rossmann-like Domain"/>
    <property type="match status" value="1"/>
</dbReference>
<evidence type="ECO:0000256" key="1">
    <source>
        <dbReference type="ARBA" id="ARBA00006484"/>
    </source>
</evidence>
<proteinExistence type="inferred from homology"/>
<dbReference type="PANTHER" id="PTHR43943">
    <property type="entry name" value="DEHYDROGENASE/REDUCTASE (SDR FAMILY) MEMBER 4"/>
    <property type="match status" value="1"/>
</dbReference>
<protein>
    <submittedName>
        <fullName evidence="2">SDR family oxidoreductase</fullName>
    </submittedName>
</protein>
<dbReference type="CDD" id="cd05233">
    <property type="entry name" value="SDR_c"/>
    <property type="match status" value="1"/>
</dbReference>
<comment type="caution">
    <text evidence="2">The sequence shown here is derived from an EMBL/GenBank/DDBJ whole genome shotgun (WGS) entry which is preliminary data.</text>
</comment>
<dbReference type="RefSeq" id="WP_320298545.1">
    <property type="nucleotide sequence ID" value="NZ_JAVIIU010000017.1"/>
</dbReference>
<comment type="similarity">
    <text evidence="1">Belongs to the short-chain dehydrogenases/reductases (SDR) family.</text>
</comment>
<evidence type="ECO:0000313" key="3">
    <source>
        <dbReference type="Proteomes" id="UP001280156"/>
    </source>
</evidence>
<dbReference type="Pfam" id="PF13561">
    <property type="entry name" value="adh_short_C2"/>
    <property type="match status" value="1"/>
</dbReference>
<organism evidence="2 3">
    <name type="scientific">Mesorhizobium humile</name>
    <dbReference type="NCBI Taxonomy" id="3072313"/>
    <lineage>
        <taxon>Bacteria</taxon>
        <taxon>Pseudomonadati</taxon>
        <taxon>Pseudomonadota</taxon>
        <taxon>Alphaproteobacteria</taxon>
        <taxon>Hyphomicrobiales</taxon>
        <taxon>Phyllobacteriaceae</taxon>
        <taxon>Mesorhizobium</taxon>
    </lineage>
</organism>
<dbReference type="InterPro" id="IPR036291">
    <property type="entry name" value="NAD(P)-bd_dom_sf"/>
</dbReference>
<dbReference type="InterPro" id="IPR002347">
    <property type="entry name" value="SDR_fam"/>
</dbReference>
<dbReference type="SUPFAM" id="SSF51735">
    <property type="entry name" value="NAD(P)-binding Rossmann-fold domains"/>
    <property type="match status" value="1"/>
</dbReference>
<keyword evidence="3" id="KW-1185">Reference proteome</keyword>
<dbReference type="Proteomes" id="UP001280156">
    <property type="component" value="Unassembled WGS sequence"/>
</dbReference>
<evidence type="ECO:0000313" key="2">
    <source>
        <dbReference type="EMBL" id="MDX8488547.1"/>
    </source>
</evidence>
<name>A0ABU4YNK1_9HYPH</name>
<dbReference type="PANTHER" id="PTHR43943:SF2">
    <property type="entry name" value="DEHYDROGENASE_REDUCTASE 4"/>
    <property type="match status" value="1"/>
</dbReference>
<reference evidence="2 3" key="1">
    <citation type="submission" date="2023-08" db="EMBL/GenBank/DDBJ databases">
        <title>Implementing the SeqCode for naming new Mesorhizobium species isolated from Vachellia karroo root nodules.</title>
        <authorList>
            <person name="Van Lill M."/>
        </authorList>
    </citation>
    <scope>NUCLEOTIDE SEQUENCE [LARGE SCALE GENOMIC DNA]</scope>
    <source>
        <strain evidence="2 3">VK2B</strain>
    </source>
</reference>
<dbReference type="PRINTS" id="PR00081">
    <property type="entry name" value="GDHRDH"/>
</dbReference>
<dbReference type="EMBL" id="JAVIIV010000020">
    <property type="protein sequence ID" value="MDX8488547.1"/>
    <property type="molecule type" value="Genomic_DNA"/>
</dbReference>
<sequence>MAQVLNGKVAVITGGARGVGFGIATTFIREGAVVVITGREDDDLQSACAKLGENAFGTVADAGSPSGMDRLLKDVKARHGRLDILVANAVVGEHAPLGAITEDQVDKMIDVNFKGIVFAIQSAVPLMTETGSVIMIGSTASVEPPAGMGVYGGLKAALRGCMRAWIKDVKGTGIRINLLSPGAVDTPSLRSASAKAGGEGKVEAIIQSIRDRHPSGRIGEPDEIGKAAVFLASEASSYVNGLEMFVDGGLTTV</sequence>
<gene>
    <name evidence="2" type="ORF">RFM52_25615</name>
</gene>
<accession>A0ABU4YNK1</accession>